<dbReference type="OrthoDB" id="255848at2"/>
<feature type="transmembrane region" description="Helical" evidence="1">
    <location>
        <begin position="12"/>
        <end position="33"/>
    </location>
</feature>
<keyword evidence="1" id="KW-0472">Membrane</keyword>
<dbReference type="InParanoid" id="A0A517S897"/>
<dbReference type="InterPro" id="IPR011453">
    <property type="entry name" value="DUF1559"/>
</dbReference>
<dbReference type="EMBL" id="CP036271">
    <property type="protein sequence ID" value="QDT52351.1"/>
    <property type="molecule type" value="Genomic_DNA"/>
</dbReference>
<dbReference type="InterPro" id="IPR012902">
    <property type="entry name" value="N_methyl_site"/>
</dbReference>
<dbReference type="Gene3D" id="3.30.700.10">
    <property type="entry name" value="Glycoprotein, Type 4 Pilin"/>
    <property type="match status" value="1"/>
</dbReference>
<keyword evidence="4" id="KW-1185">Reference proteome</keyword>
<reference evidence="3 4" key="1">
    <citation type="submission" date="2019-02" db="EMBL/GenBank/DDBJ databases">
        <title>Deep-cultivation of Planctomycetes and their phenomic and genomic characterization uncovers novel biology.</title>
        <authorList>
            <person name="Wiegand S."/>
            <person name="Jogler M."/>
            <person name="Boedeker C."/>
            <person name="Pinto D."/>
            <person name="Vollmers J."/>
            <person name="Rivas-Marin E."/>
            <person name="Kohn T."/>
            <person name="Peeters S.H."/>
            <person name="Heuer A."/>
            <person name="Rast P."/>
            <person name="Oberbeckmann S."/>
            <person name="Bunk B."/>
            <person name="Jeske O."/>
            <person name="Meyerdierks A."/>
            <person name="Storesund J.E."/>
            <person name="Kallscheuer N."/>
            <person name="Luecker S."/>
            <person name="Lage O.M."/>
            <person name="Pohl T."/>
            <person name="Merkel B.J."/>
            <person name="Hornburger P."/>
            <person name="Mueller R.-W."/>
            <person name="Bruemmer F."/>
            <person name="Labrenz M."/>
            <person name="Spormann A.M."/>
            <person name="Op den Camp H."/>
            <person name="Overmann J."/>
            <person name="Amann R."/>
            <person name="Jetten M.S.M."/>
            <person name="Mascher T."/>
            <person name="Medema M.H."/>
            <person name="Devos D.P."/>
            <person name="Kaster A.-K."/>
            <person name="Ovreas L."/>
            <person name="Rohde M."/>
            <person name="Galperin M.Y."/>
            <person name="Jogler C."/>
        </authorList>
    </citation>
    <scope>NUCLEOTIDE SEQUENCE [LARGE SCALE GENOMIC DNA]</scope>
    <source>
        <strain evidence="3 4">Pan44</strain>
    </source>
</reference>
<dbReference type="AlphaFoldDB" id="A0A517S897"/>
<evidence type="ECO:0000313" key="3">
    <source>
        <dbReference type="EMBL" id="QDT52351.1"/>
    </source>
</evidence>
<dbReference type="PANTHER" id="PTHR30093:SF2">
    <property type="entry name" value="TYPE II SECRETION SYSTEM PROTEIN H"/>
    <property type="match status" value="1"/>
</dbReference>
<gene>
    <name evidence="3" type="primary">xcpT_4</name>
    <name evidence="3" type="ORF">Pan44_03610</name>
</gene>
<dbReference type="InterPro" id="IPR045584">
    <property type="entry name" value="Pilin-like"/>
</dbReference>
<sequence length="343" mass="36349">MRAGRRRYGFTLIELLVVIAIIAILIALLLPAVQQAREAARRTQCKNNLKQIGLALHNYESTFSLLPPLAFGNGGDVGHPLDPPASGSWAWSMAILPMIEQAPLANQLNYGPITPKQAATNTATRPLLLGSLAAFVCPSDPGSQLNQNRPFKTLVAGVNPLVIAKSNYPANSGSESGNCSDNATTGRPNPCGVFVEAKSGVYPPSVAFREIVDGMSNTIFVGERGSGRLPSAGPNDNGGWAAVWAFMFKESQNDAVAMRAIRGLGFYRLSDGESTTGAKVPEEAFSSAHAGGMHFLLGDGTVRFISLNIDWQPIGGATATPVRLPGTFNRLCDRNDGNPVGEF</sequence>
<evidence type="ECO:0000259" key="2">
    <source>
        <dbReference type="Pfam" id="PF07596"/>
    </source>
</evidence>
<dbReference type="Proteomes" id="UP000315700">
    <property type="component" value="Chromosome"/>
</dbReference>
<dbReference type="SUPFAM" id="SSF54523">
    <property type="entry name" value="Pili subunits"/>
    <property type="match status" value="1"/>
</dbReference>
<organism evidence="3 4">
    <name type="scientific">Caulifigura coniformis</name>
    <dbReference type="NCBI Taxonomy" id="2527983"/>
    <lineage>
        <taxon>Bacteria</taxon>
        <taxon>Pseudomonadati</taxon>
        <taxon>Planctomycetota</taxon>
        <taxon>Planctomycetia</taxon>
        <taxon>Planctomycetales</taxon>
        <taxon>Planctomycetaceae</taxon>
        <taxon>Caulifigura</taxon>
    </lineage>
</organism>
<evidence type="ECO:0000256" key="1">
    <source>
        <dbReference type="SAM" id="Phobius"/>
    </source>
</evidence>
<name>A0A517S897_9PLAN</name>
<dbReference type="KEGG" id="ccos:Pan44_03610"/>
<dbReference type="PANTHER" id="PTHR30093">
    <property type="entry name" value="GENERAL SECRETION PATHWAY PROTEIN G"/>
    <property type="match status" value="1"/>
</dbReference>
<protein>
    <submittedName>
        <fullName evidence="3">Type II secretion system protein G</fullName>
    </submittedName>
</protein>
<evidence type="ECO:0000313" key="4">
    <source>
        <dbReference type="Proteomes" id="UP000315700"/>
    </source>
</evidence>
<feature type="domain" description="DUF1559" evidence="2">
    <location>
        <begin position="34"/>
        <end position="310"/>
    </location>
</feature>
<accession>A0A517S897</accession>
<dbReference type="NCBIfam" id="TIGR02532">
    <property type="entry name" value="IV_pilin_GFxxxE"/>
    <property type="match status" value="1"/>
</dbReference>
<dbReference type="Pfam" id="PF07596">
    <property type="entry name" value="SBP_bac_10"/>
    <property type="match status" value="1"/>
</dbReference>
<dbReference type="InterPro" id="IPR027558">
    <property type="entry name" value="Pre_pil_HX9DG_C"/>
</dbReference>
<proteinExistence type="predicted"/>
<dbReference type="Pfam" id="PF07963">
    <property type="entry name" value="N_methyl"/>
    <property type="match status" value="1"/>
</dbReference>
<dbReference type="RefSeq" id="WP_145034886.1">
    <property type="nucleotide sequence ID" value="NZ_CP036271.1"/>
</dbReference>
<dbReference type="NCBIfam" id="TIGR04294">
    <property type="entry name" value="pre_pil_HX9DG"/>
    <property type="match status" value="1"/>
</dbReference>
<keyword evidence="1" id="KW-1133">Transmembrane helix</keyword>
<keyword evidence="1" id="KW-0812">Transmembrane</keyword>